<organism evidence="3 4">
    <name type="scientific">Viridothelium virens</name>
    <name type="common">Speckled blister lichen</name>
    <name type="synonym">Trypethelium virens</name>
    <dbReference type="NCBI Taxonomy" id="1048519"/>
    <lineage>
        <taxon>Eukaryota</taxon>
        <taxon>Fungi</taxon>
        <taxon>Dikarya</taxon>
        <taxon>Ascomycota</taxon>
        <taxon>Pezizomycotina</taxon>
        <taxon>Dothideomycetes</taxon>
        <taxon>Dothideomycetes incertae sedis</taxon>
        <taxon>Trypetheliales</taxon>
        <taxon>Trypetheliaceae</taxon>
        <taxon>Viridothelium</taxon>
    </lineage>
</organism>
<dbReference type="Proteomes" id="UP000800092">
    <property type="component" value="Unassembled WGS sequence"/>
</dbReference>
<dbReference type="PANTHER" id="PTHR39465">
    <property type="entry name" value="DNA LIGASE D, 3'-PHOSPHOESTERASE DOMAIN"/>
    <property type="match status" value="1"/>
</dbReference>
<feature type="region of interest" description="Disordered" evidence="1">
    <location>
        <begin position="231"/>
        <end position="318"/>
    </location>
</feature>
<reference evidence="3" key="1">
    <citation type="journal article" date="2020" name="Stud. Mycol.">
        <title>101 Dothideomycetes genomes: a test case for predicting lifestyles and emergence of pathogens.</title>
        <authorList>
            <person name="Haridas S."/>
            <person name="Albert R."/>
            <person name="Binder M."/>
            <person name="Bloem J."/>
            <person name="Labutti K."/>
            <person name="Salamov A."/>
            <person name="Andreopoulos B."/>
            <person name="Baker S."/>
            <person name="Barry K."/>
            <person name="Bills G."/>
            <person name="Bluhm B."/>
            <person name="Cannon C."/>
            <person name="Castanera R."/>
            <person name="Culley D."/>
            <person name="Daum C."/>
            <person name="Ezra D."/>
            <person name="Gonzalez J."/>
            <person name="Henrissat B."/>
            <person name="Kuo A."/>
            <person name="Liang C."/>
            <person name="Lipzen A."/>
            <person name="Lutzoni F."/>
            <person name="Magnuson J."/>
            <person name="Mondo S."/>
            <person name="Nolan M."/>
            <person name="Ohm R."/>
            <person name="Pangilinan J."/>
            <person name="Park H.-J."/>
            <person name="Ramirez L."/>
            <person name="Alfaro M."/>
            <person name="Sun H."/>
            <person name="Tritt A."/>
            <person name="Yoshinaga Y."/>
            <person name="Zwiers L.-H."/>
            <person name="Turgeon B."/>
            <person name="Goodwin S."/>
            <person name="Spatafora J."/>
            <person name="Crous P."/>
            <person name="Grigoriev I."/>
        </authorList>
    </citation>
    <scope>NUCLEOTIDE SEQUENCE</scope>
    <source>
        <strain evidence="3">Tuck. ex Michener</strain>
    </source>
</reference>
<feature type="region of interest" description="Disordered" evidence="1">
    <location>
        <begin position="180"/>
        <end position="206"/>
    </location>
</feature>
<feature type="compositionally biased region" description="Basic and acidic residues" evidence="1">
    <location>
        <begin position="275"/>
        <end position="285"/>
    </location>
</feature>
<feature type="domain" description="DNA ligase D 3'-phosphoesterase" evidence="2">
    <location>
        <begin position="97"/>
        <end position="233"/>
    </location>
</feature>
<dbReference type="AlphaFoldDB" id="A0A6A6HBT9"/>
<dbReference type="EMBL" id="ML991792">
    <property type="protein sequence ID" value="KAF2235321.1"/>
    <property type="molecule type" value="Genomic_DNA"/>
</dbReference>
<dbReference type="InterPro" id="IPR014144">
    <property type="entry name" value="LigD_PE_domain"/>
</dbReference>
<dbReference type="Pfam" id="PF13298">
    <property type="entry name" value="LigD_N"/>
    <property type="match status" value="1"/>
</dbReference>
<evidence type="ECO:0000313" key="4">
    <source>
        <dbReference type="Proteomes" id="UP000800092"/>
    </source>
</evidence>
<dbReference type="OrthoDB" id="2588098at2759"/>
<keyword evidence="4" id="KW-1185">Reference proteome</keyword>
<dbReference type="PANTHER" id="PTHR39465:SF1">
    <property type="entry name" value="DNA LIGASE D 3'-PHOSPHOESTERASE DOMAIN-CONTAINING PROTEIN"/>
    <property type="match status" value="1"/>
</dbReference>
<feature type="compositionally biased region" description="Polar residues" evidence="1">
    <location>
        <begin position="231"/>
        <end position="242"/>
    </location>
</feature>
<proteinExistence type="predicted"/>
<gene>
    <name evidence="3" type="ORF">EV356DRAFT_483884</name>
</gene>
<feature type="compositionally biased region" description="Polar residues" evidence="1">
    <location>
        <begin position="308"/>
        <end position="318"/>
    </location>
</feature>
<protein>
    <recommendedName>
        <fullName evidence="2">DNA ligase D 3'-phosphoesterase domain-containing protein</fullName>
    </recommendedName>
</protein>
<evidence type="ECO:0000259" key="2">
    <source>
        <dbReference type="Pfam" id="PF13298"/>
    </source>
</evidence>
<accession>A0A6A6HBT9</accession>
<name>A0A6A6HBT9_VIRVR</name>
<sequence>MAPLASLKRSVSPPPTNRYSNEIAVPSENEARHEVEPSLAAVEAGKAQVDNHLAYFSIRLSRASRLTAAPTPRLSLHQFAELYHRNESADGHHFVIHQHDHPVAGVHYDLRLQFSESSSISFAVPYGMPGDPNSRRQLRMAIETRVHNLWNHLIESASHATGSLLIWDIGEYEVLPKQSKPVVETDDELSAEEGASGTDSASRPEPVKLAEAFQVRRIHLRLHGTKLPHNYTLNLRLPTSNDHPAKHPTPARRKRRRKTPSSTKTPVDSTTSDSGDARDARDEAIASRAGHASDDDESRDTAEDRTIRATNTYPGATNSIGSVHQRRWVLTLDREASGFERVRKGVERGRWVRRWEAFYVRGREEERSVVTGRLAGELMQDEGVEGYAGRKMWMPILG</sequence>
<feature type="region of interest" description="Disordered" evidence="1">
    <location>
        <begin position="1"/>
        <end position="21"/>
    </location>
</feature>
<feature type="compositionally biased region" description="Basic residues" evidence="1">
    <location>
        <begin position="249"/>
        <end position="259"/>
    </location>
</feature>
<evidence type="ECO:0000256" key="1">
    <source>
        <dbReference type="SAM" id="MobiDB-lite"/>
    </source>
</evidence>
<evidence type="ECO:0000313" key="3">
    <source>
        <dbReference type="EMBL" id="KAF2235321.1"/>
    </source>
</evidence>